<dbReference type="Pfam" id="PF00356">
    <property type="entry name" value="LacI"/>
    <property type="match status" value="1"/>
</dbReference>
<reference evidence="6 7" key="1">
    <citation type="submission" date="2024-08" db="EMBL/GenBank/DDBJ databases">
        <authorList>
            <person name="Lu H."/>
        </authorList>
    </citation>
    <scope>NUCLEOTIDE SEQUENCE [LARGE SCALE GENOMIC DNA]</scope>
    <source>
        <strain evidence="6 7">LYH14W</strain>
    </source>
</reference>
<dbReference type="Proteomes" id="UP001606210">
    <property type="component" value="Unassembled WGS sequence"/>
</dbReference>
<evidence type="ECO:0000256" key="1">
    <source>
        <dbReference type="ARBA" id="ARBA00023015"/>
    </source>
</evidence>
<dbReference type="PANTHER" id="PTHR30146">
    <property type="entry name" value="LACI-RELATED TRANSCRIPTIONAL REPRESSOR"/>
    <property type="match status" value="1"/>
</dbReference>
<dbReference type="PANTHER" id="PTHR30146:SF153">
    <property type="entry name" value="LACTOSE OPERON REPRESSOR"/>
    <property type="match status" value="1"/>
</dbReference>
<feature type="region of interest" description="Disordered" evidence="4">
    <location>
        <begin position="1"/>
        <end position="23"/>
    </location>
</feature>
<keyword evidence="1" id="KW-0805">Transcription regulation</keyword>
<dbReference type="SUPFAM" id="SSF53822">
    <property type="entry name" value="Periplasmic binding protein-like I"/>
    <property type="match status" value="1"/>
</dbReference>
<keyword evidence="2 6" id="KW-0238">DNA-binding</keyword>
<gene>
    <name evidence="6" type="ORF">ACG00Y_03545</name>
</gene>
<evidence type="ECO:0000256" key="2">
    <source>
        <dbReference type="ARBA" id="ARBA00023125"/>
    </source>
</evidence>
<dbReference type="GO" id="GO:0003677">
    <property type="term" value="F:DNA binding"/>
    <property type="evidence" value="ECO:0007669"/>
    <property type="project" value="UniProtKB-KW"/>
</dbReference>
<dbReference type="Pfam" id="PF13377">
    <property type="entry name" value="Peripla_BP_3"/>
    <property type="match status" value="1"/>
</dbReference>
<dbReference type="RefSeq" id="WP_394476016.1">
    <property type="nucleotide sequence ID" value="NZ_JBIGHV010000001.1"/>
</dbReference>
<evidence type="ECO:0000256" key="3">
    <source>
        <dbReference type="ARBA" id="ARBA00023163"/>
    </source>
</evidence>
<evidence type="ECO:0000256" key="4">
    <source>
        <dbReference type="SAM" id="MobiDB-lite"/>
    </source>
</evidence>
<dbReference type="EMBL" id="JBIGHV010000001">
    <property type="protein sequence ID" value="MFG6428969.1"/>
    <property type="molecule type" value="Genomic_DNA"/>
</dbReference>
<dbReference type="Gene3D" id="3.40.50.2300">
    <property type="match status" value="2"/>
</dbReference>
<accession>A0ABW7EXG0</accession>
<keyword evidence="3" id="KW-0804">Transcription</keyword>
<proteinExistence type="predicted"/>
<feature type="compositionally biased region" description="Pro residues" evidence="4">
    <location>
        <begin position="1"/>
        <end position="19"/>
    </location>
</feature>
<dbReference type="Gene3D" id="1.10.260.40">
    <property type="entry name" value="lambda repressor-like DNA-binding domains"/>
    <property type="match status" value="1"/>
</dbReference>
<dbReference type="InterPro" id="IPR010982">
    <property type="entry name" value="Lambda_DNA-bd_dom_sf"/>
</dbReference>
<feature type="domain" description="HTH lacI-type" evidence="5">
    <location>
        <begin position="25"/>
        <end position="79"/>
    </location>
</feature>
<dbReference type="SMART" id="SM00354">
    <property type="entry name" value="HTH_LACI"/>
    <property type="match status" value="1"/>
</dbReference>
<dbReference type="InterPro" id="IPR028082">
    <property type="entry name" value="Peripla_BP_I"/>
</dbReference>
<evidence type="ECO:0000313" key="7">
    <source>
        <dbReference type="Proteomes" id="UP001606210"/>
    </source>
</evidence>
<dbReference type="CDD" id="cd01392">
    <property type="entry name" value="HTH_LacI"/>
    <property type="match status" value="1"/>
</dbReference>
<dbReference type="InterPro" id="IPR000843">
    <property type="entry name" value="HTH_LacI"/>
</dbReference>
<keyword evidence="7" id="KW-1185">Reference proteome</keyword>
<dbReference type="PROSITE" id="PS50932">
    <property type="entry name" value="HTH_LACI_2"/>
    <property type="match status" value="1"/>
</dbReference>
<comment type="caution">
    <text evidence="6">The sequence shown here is derived from an EMBL/GenBank/DDBJ whole genome shotgun (WGS) entry which is preliminary data.</text>
</comment>
<dbReference type="SUPFAM" id="SSF47413">
    <property type="entry name" value="lambda repressor-like DNA-binding domains"/>
    <property type="match status" value="1"/>
</dbReference>
<evidence type="ECO:0000313" key="6">
    <source>
        <dbReference type="EMBL" id="MFG6428969.1"/>
    </source>
</evidence>
<dbReference type="CDD" id="cd06284">
    <property type="entry name" value="PBP1_LacI-like"/>
    <property type="match status" value="1"/>
</dbReference>
<evidence type="ECO:0000259" key="5">
    <source>
        <dbReference type="PROSITE" id="PS50932"/>
    </source>
</evidence>
<organism evidence="6 7">
    <name type="scientific">Pelomonas parva</name>
    <dbReference type="NCBI Taxonomy" id="3299032"/>
    <lineage>
        <taxon>Bacteria</taxon>
        <taxon>Pseudomonadati</taxon>
        <taxon>Pseudomonadota</taxon>
        <taxon>Betaproteobacteria</taxon>
        <taxon>Burkholderiales</taxon>
        <taxon>Sphaerotilaceae</taxon>
        <taxon>Roseateles</taxon>
    </lineage>
</organism>
<name>A0ABW7EXG0_9BURK</name>
<dbReference type="InterPro" id="IPR046335">
    <property type="entry name" value="LacI/GalR-like_sensor"/>
</dbReference>
<sequence>MPRKPPSPSNRASPPPPQEAPGSNASIAAVAALAGVSTATVSRVLNQSKPVNAETRERVEAAVAQLGYRANPFARSLTSGESRLILVVVPDVANPFFAEIVQGVESVTRRNGYSIVLAIAAGDGPLDAVYDRLTDGVISMAHTQRPRTGGRDLPWVACSEVMTEGSTPYVSIDHRQAAMDAVQYLLNRGHRRIALLTAEEDYAWARQRRAGYETAMARAGLPVDPAYVRVARGTDYGDGSEAAGGLLTLPEPPTAVFAVADTLAIGAIKAFRRAGRRVPEDIAVVGFDNVPLAQVFEPGLTTIAQPLRELGAVAAELLLEQLAGGKPEPRILPHALVVRDSG</sequence>
<protein>
    <submittedName>
        <fullName evidence="6">LacI family DNA-binding transcriptional regulator</fullName>
    </submittedName>
</protein>